<dbReference type="InterPro" id="IPR006357">
    <property type="entry name" value="HAD-SF_hydro_IIA"/>
</dbReference>
<keyword evidence="5 11" id="KW-0378">Hydrolase</keyword>
<dbReference type="NCBIfam" id="TIGR01457">
    <property type="entry name" value="HAD-SF-IIA-hyp2"/>
    <property type="match status" value="1"/>
</dbReference>
<keyword evidence="6 7" id="KW-0460">Magnesium</keyword>
<dbReference type="Pfam" id="PF13242">
    <property type="entry name" value="Hydrolase_like"/>
    <property type="match status" value="1"/>
</dbReference>
<dbReference type="NCBIfam" id="TIGR01460">
    <property type="entry name" value="HAD-SF-IIA"/>
    <property type="match status" value="1"/>
</dbReference>
<dbReference type="GO" id="GO:0016791">
    <property type="term" value="F:phosphatase activity"/>
    <property type="evidence" value="ECO:0007669"/>
    <property type="project" value="TreeGrafter"/>
</dbReference>
<dbReference type="InterPro" id="IPR006354">
    <property type="entry name" value="HAD-SF_hydro_IIA_hyp1"/>
</dbReference>
<dbReference type="EC" id="3.1.3.-" evidence="7"/>
<dbReference type="EMBL" id="PPPX01000001">
    <property type="protein sequence ID" value="POA09563.1"/>
    <property type="molecule type" value="Genomic_DNA"/>
</dbReference>
<comment type="function">
    <text evidence="1 7">Catalyzes the dephosphorylation of 2-6 carbon acid sugars in vitro.</text>
</comment>
<accession>A0A2K4FE59</accession>
<evidence type="ECO:0000256" key="7">
    <source>
        <dbReference type="PIRNR" id="PIRNR000915"/>
    </source>
</evidence>
<evidence type="ECO:0000256" key="10">
    <source>
        <dbReference type="PIRSR" id="PIRSR000915-3"/>
    </source>
</evidence>
<dbReference type="Proteomes" id="UP000242712">
    <property type="component" value="Unassembled WGS sequence"/>
</dbReference>
<dbReference type="GeneID" id="98297130"/>
<dbReference type="Gene3D" id="3.40.50.1000">
    <property type="entry name" value="HAD superfamily/HAD-like"/>
    <property type="match status" value="2"/>
</dbReference>
<dbReference type="FunFam" id="3.40.50.1000:FF:000053">
    <property type="entry name" value="TIGR01457 family HAD hydrolase"/>
    <property type="match status" value="1"/>
</dbReference>
<dbReference type="SFLD" id="SFLDG01139">
    <property type="entry name" value="C2.A:_Pyridoxal_Phosphate_Phos"/>
    <property type="match status" value="1"/>
</dbReference>
<sequence length="261" mass="28313">MKQYQGYLIDLDGTMYQGNQKIDGAAEFIHYLNEHEIPHLFVTNNSTKEPEQVADKLHTMGVEANSDEVVTSALATAEFIADKDPGATVYMLGGSGLRTALTEHGLKLKDDEFVDYVVIGLDEAVTYDKLATATLAVRNGAKFISTNKDVSIPKERGFMPGNGAITSVVSVSTGVDPIFIGKPEPIIMNKALDILSLDKKNVAMIGDLYDTDILSGINIDIDTIHVQTGVTTKEELTEKDIPPTYTFADLNEVIAELEGAD</sequence>
<feature type="binding site" evidence="9">
    <location>
        <position position="182"/>
    </location>
    <ligand>
        <name>substrate</name>
    </ligand>
</feature>
<dbReference type="PANTHER" id="PTHR19288:SF46">
    <property type="entry name" value="HALOACID DEHALOGENASE-LIKE HYDROLASE DOMAIN-CONTAINING PROTEIN 2"/>
    <property type="match status" value="1"/>
</dbReference>
<comment type="similarity">
    <text evidence="2 7">Belongs to the HAD-like hydrolase superfamily. NagD family.</text>
</comment>
<dbReference type="OrthoDB" id="9810449at2"/>
<proteinExistence type="inferred from homology"/>
<dbReference type="SUPFAM" id="SSF56784">
    <property type="entry name" value="HAD-like"/>
    <property type="match status" value="1"/>
</dbReference>
<evidence type="ECO:0000313" key="11">
    <source>
        <dbReference type="EMBL" id="POA09563.1"/>
    </source>
</evidence>
<organism evidence="11 12">
    <name type="scientific">Staphylococcus argensis</name>
    <dbReference type="NCBI Taxonomy" id="1607738"/>
    <lineage>
        <taxon>Bacteria</taxon>
        <taxon>Bacillati</taxon>
        <taxon>Bacillota</taxon>
        <taxon>Bacilli</taxon>
        <taxon>Bacillales</taxon>
        <taxon>Staphylococcaceae</taxon>
        <taxon>Staphylococcus</taxon>
    </lineage>
</organism>
<evidence type="ECO:0000256" key="4">
    <source>
        <dbReference type="ARBA" id="ARBA00022723"/>
    </source>
</evidence>
<dbReference type="GO" id="GO:0046872">
    <property type="term" value="F:metal ion binding"/>
    <property type="evidence" value="ECO:0007669"/>
    <property type="project" value="UniProtKB-KW"/>
</dbReference>
<keyword evidence="4 7" id="KW-0479">Metal-binding</keyword>
<evidence type="ECO:0000256" key="5">
    <source>
        <dbReference type="ARBA" id="ARBA00022801"/>
    </source>
</evidence>
<feature type="binding site" evidence="10">
    <location>
        <position position="207"/>
    </location>
    <ligand>
        <name>Mg(2+)</name>
        <dbReference type="ChEBI" id="CHEBI:18420"/>
    </ligand>
</feature>
<gene>
    <name evidence="11" type="ORF">CD039_02115</name>
</gene>
<dbReference type="PIRSF" id="PIRSF000915">
    <property type="entry name" value="PGP-type_phosphatase"/>
    <property type="match status" value="1"/>
</dbReference>
<evidence type="ECO:0000313" key="12">
    <source>
        <dbReference type="Proteomes" id="UP000242712"/>
    </source>
</evidence>
<evidence type="ECO:0000256" key="9">
    <source>
        <dbReference type="PIRSR" id="PIRSR000915-2"/>
    </source>
</evidence>
<dbReference type="GO" id="GO:0005737">
    <property type="term" value="C:cytoplasm"/>
    <property type="evidence" value="ECO:0007669"/>
    <property type="project" value="TreeGrafter"/>
</dbReference>
<feature type="binding site" evidence="10">
    <location>
        <position position="10"/>
    </location>
    <ligand>
        <name>Mg(2+)</name>
        <dbReference type="ChEBI" id="CHEBI:18420"/>
    </ligand>
</feature>
<protein>
    <recommendedName>
        <fullName evidence="3 7">Acid sugar phosphatase</fullName>
        <ecNumber evidence="7">3.1.3.-</ecNumber>
    </recommendedName>
</protein>
<reference evidence="11 12" key="1">
    <citation type="submission" date="2017-08" db="EMBL/GenBank/DDBJ databases">
        <title>Draft genome sequences of 64 type strains of genus Staph aureus.</title>
        <authorList>
            <person name="Cole K."/>
            <person name="Golubchik T."/>
            <person name="Russell J."/>
            <person name="Foster D."/>
            <person name="Llewelyn M."/>
            <person name="Wilson D."/>
            <person name="Crook D."/>
            <person name="Paul J."/>
        </authorList>
    </citation>
    <scope>NUCLEOTIDE SEQUENCE [LARGE SCALE GENOMIC DNA]</scope>
    <source>
        <strain evidence="11 12">DSM 29875</strain>
    </source>
</reference>
<feature type="active site" description="Proton donor" evidence="8">
    <location>
        <position position="12"/>
    </location>
</feature>
<evidence type="ECO:0000256" key="6">
    <source>
        <dbReference type="ARBA" id="ARBA00022842"/>
    </source>
</evidence>
<feature type="active site" description="Nucleophile" evidence="8">
    <location>
        <position position="10"/>
    </location>
</feature>
<dbReference type="CDD" id="cd07530">
    <property type="entry name" value="HAD_Pase_UmpH-like"/>
    <property type="match status" value="1"/>
</dbReference>
<dbReference type="Pfam" id="PF13344">
    <property type="entry name" value="Hydrolase_6"/>
    <property type="match status" value="1"/>
</dbReference>
<dbReference type="InterPro" id="IPR036412">
    <property type="entry name" value="HAD-like_sf"/>
</dbReference>
<evidence type="ECO:0000256" key="1">
    <source>
        <dbReference type="ARBA" id="ARBA00002810"/>
    </source>
</evidence>
<evidence type="ECO:0000256" key="2">
    <source>
        <dbReference type="ARBA" id="ARBA00006696"/>
    </source>
</evidence>
<feature type="binding site" evidence="10">
    <location>
        <position position="12"/>
    </location>
    <ligand>
        <name>Mg(2+)</name>
        <dbReference type="ChEBI" id="CHEBI:18420"/>
    </ligand>
</feature>
<comment type="caution">
    <text evidence="11">The sequence shown here is derived from an EMBL/GenBank/DDBJ whole genome shotgun (WGS) entry which is preliminary data.</text>
</comment>
<dbReference type="SFLD" id="SFLDS00003">
    <property type="entry name" value="Haloacid_Dehalogenase"/>
    <property type="match status" value="1"/>
</dbReference>
<dbReference type="RefSeq" id="WP_103370928.1">
    <property type="nucleotide sequence ID" value="NZ_CBCRVO010000001.1"/>
</dbReference>
<evidence type="ECO:0000256" key="8">
    <source>
        <dbReference type="PIRSR" id="PIRSR000915-1"/>
    </source>
</evidence>
<dbReference type="InterPro" id="IPR023214">
    <property type="entry name" value="HAD_sf"/>
</dbReference>
<keyword evidence="12" id="KW-1185">Reference proteome</keyword>
<dbReference type="PANTHER" id="PTHR19288">
    <property type="entry name" value="4-NITROPHENYLPHOSPHATASE-RELATED"/>
    <property type="match status" value="1"/>
</dbReference>
<dbReference type="AlphaFoldDB" id="A0A2K4FE59"/>
<comment type="cofactor">
    <cofactor evidence="10">
        <name>Mg(2+)</name>
        <dbReference type="ChEBI" id="CHEBI:18420"/>
    </cofactor>
    <text evidence="10">Divalent metal ions. Mg(2+) is the most effective.</text>
</comment>
<evidence type="ECO:0000256" key="3">
    <source>
        <dbReference type="ARBA" id="ARBA00013942"/>
    </source>
</evidence>
<name>A0A2K4FE59_9STAP</name>